<dbReference type="PANTHER" id="PTHR30619">
    <property type="entry name" value="DNA INTERNALIZATION/COMPETENCE PROTEIN COMEC/REC2"/>
    <property type="match status" value="1"/>
</dbReference>
<evidence type="ECO:0000313" key="3">
    <source>
        <dbReference type="Proteomes" id="UP000184386"/>
    </source>
</evidence>
<dbReference type="SUPFAM" id="SSF56281">
    <property type="entry name" value="Metallo-hydrolase/oxidoreductase"/>
    <property type="match status" value="1"/>
</dbReference>
<dbReference type="InterPro" id="IPR052159">
    <property type="entry name" value="Competence_DNA_uptake"/>
</dbReference>
<accession>A0A1M6MAI1</accession>
<keyword evidence="3" id="KW-1185">Reference proteome</keyword>
<dbReference type="EMBL" id="FRAC01000007">
    <property type="protein sequence ID" value="SHJ80485.1"/>
    <property type="molecule type" value="Genomic_DNA"/>
</dbReference>
<evidence type="ECO:0000259" key="1">
    <source>
        <dbReference type="Pfam" id="PF00753"/>
    </source>
</evidence>
<dbReference type="Gene3D" id="3.60.15.10">
    <property type="entry name" value="Ribonuclease Z/Hydroxyacylglutathione hydrolase-like"/>
    <property type="match status" value="1"/>
</dbReference>
<evidence type="ECO:0000313" key="2">
    <source>
        <dbReference type="EMBL" id="SHJ80485.1"/>
    </source>
</evidence>
<dbReference type="STRING" id="1121322.SAMN02745136_00924"/>
<organism evidence="2 3">
    <name type="scientific">Anaerocolumna jejuensis DSM 15929</name>
    <dbReference type="NCBI Taxonomy" id="1121322"/>
    <lineage>
        <taxon>Bacteria</taxon>
        <taxon>Bacillati</taxon>
        <taxon>Bacillota</taxon>
        <taxon>Clostridia</taxon>
        <taxon>Lachnospirales</taxon>
        <taxon>Lachnospiraceae</taxon>
        <taxon>Anaerocolumna</taxon>
    </lineage>
</organism>
<dbReference type="InterPro" id="IPR036866">
    <property type="entry name" value="RibonucZ/Hydroxyglut_hydro"/>
</dbReference>
<dbReference type="Proteomes" id="UP000184386">
    <property type="component" value="Unassembled WGS sequence"/>
</dbReference>
<name>A0A1M6MAI1_9FIRM</name>
<dbReference type="RefSeq" id="WP_073273382.1">
    <property type="nucleotide sequence ID" value="NZ_FRAC01000007.1"/>
</dbReference>
<dbReference type="AlphaFoldDB" id="A0A1M6MAI1"/>
<reference evidence="2 3" key="1">
    <citation type="submission" date="2016-11" db="EMBL/GenBank/DDBJ databases">
        <authorList>
            <person name="Jaros S."/>
            <person name="Januszkiewicz K."/>
            <person name="Wedrychowicz H."/>
        </authorList>
    </citation>
    <scope>NUCLEOTIDE SEQUENCE [LARGE SCALE GENOMIC DNA]</scope>
    <source>
        <strain evidence="2 3">DSM 15929</strain>
    </source>
</reference>
<feature type="domain" description="Metallo-beta-lactamase" evidence="1">
    <location>
        <begin position="21"/>
        <end position="224"/>
    </location>
</feature>
<dbReference type="InterPro" id="IPR001279">
    <property type="entry name" value="Metallo-B-lactamas"/>
</dbReference>
<dbReference type="PANTHER" id="PTHR30619:SF1">
    <property type="entry name" value="RECOMBINATION PROTEIN 2"/>
    <property type="match status" value="1"/>
</dbReference>
<dbReference type="OrthoDB" id="9761531at2"/>
<gene>
    <name evidence="2" type="ORF">SAMN02745136_00924</name>
</gene>
<dbReference type="Pfam" id="PF00753">
    <property type="entry name" value="Lactamase_B"/>
    <property type="match status" value="1"/>
</dbReference>
<proteinExistence type="predicted"/>
<protein>
    <recommendedName>
        <fullName evidence="1">Metallo-beta-lactamase domain-containing protein</fullName>
    </recommendedName>
</protein>
<sequence length="291" mass="32199">MKEIVILSAKHYENPDSSNYGDCILINTGTELFIYDCGSKRHAEEVISYMNKNGFKKAKLILSHNDSDHFDGIPMLIANEKIDSIRTVLLLKYVDDILERIDDKRRTRESVKKAILETYDNIATLSGCNLEDIYELDDALSSEISIVGPDKEYMLDTVAKRLDGREGNTVDGETAVNATSVQVSVKISSHTLLLCGDCSFPAIEDKVCNYDIVQLPHHGKPKQAESIFDKKSGQINTVYIVSDNTGGSNGGSDDLDTTGHRVFNTKNSENIVINSLFFSSHSTHTGRTLGI</sequence>